<evidence type="ECO:0000256" key="1">
    <source>
        <dbReference type="ARBA" id="ARBA00022527"/>
    </source>
</evidence>
<dbReference type="AlphaFoldDB" id="A0AAD5NXV7"/>
<evidence type="ECO:0000313" key="8">
    <source>
        <dbReference type="Proteomes" id="UP001064489"/>
    </source>
</evidence>
<dbReference type="SUPFAM" id="SSF56112">
    <property type="entry name" value="Protein kinase-like (PK-like)"/>
    <property type="match status" value="1"/>
</dbReference>
<dbReference type="Proteomes" id="UP001064489">
    <property type="component" value="Chromosome 3"/>
</dbReference>
<dbReference type="PANTHER" id="PTHR47989:SF2">
    <property type="entry name" value="SERINE_THREONINE-PROTEIN KINASE PBL7-RELATED"/>
    <property type="match status" value="1"/>
</dbReference>
<comment type="caution">
    <text evidence="7">The sequence shown here is derived from an EMBL/GenBank/DDBJ whole genome shotgun (WGS) entry which is preliminary data.</text>
</comment>
<keyword evidence="1" id="KW-0808">Transferase</keyword>
<evidence type="ECO:0000259" key="6">
    <source>
        <dbReference type="PROSITE" id="PS50011"/>
    </source>
</evidence>
<evidence type="ECO:0000256" key="5">
    <source>
        <dbReference type="SAM" id="Phobius"/>
    </source>
</evidence>
<gene>
    <name evidence="7" type="ORF">LWI28_012541</name>
</gene>
<dbReference type="PROSITE" id="PS00108">
    <property type="entry name" value="PROTEIN_KINASE_ST"/>
    <property type="match status" value="1"/>
</dbReference>
<evidence type="ECO:0000256" key="3">
    <source>
        <dbReference type="ARBA" id="ARBA00022840"/>
    </source>
</evidence>
<feature type="domain" description="Protein kinase" evidence="6">
    <location>
        <begin position="140"/>
        <end position="423"/>
    </location>
</feature>
<dbReference type="GO" id="GO:0004674">
    <property type="term" value="F:protein serine/threonine kinase activity"/>
    <property type="evidence" value="ECO:0007669"/>
    <property type="project" value="UniProtKB-KW"/>
</dbReference>
<dbReference type="PANTHER" id="PTHR47989">
    <property type="entry name" value="OS01G0750732 PROTEIN"/>
    <property type="match status" value="1"/>
</dbReference>
<feature type="transmembrane region" description="Helical" evidence="5">
    <location>
        <begin position="40"/>
        <end position="63"/>
    </location>
</feature>
<keyword evidence="1" id="KW-0723">Serine/threonine-protein kinase</keyword>
<name>A0AAD5NXV7_ACENE</name>
<dbReference type="InterPro" id="IPR001245">
    <property type="entry name" value="Ser-Thr/Tyr_kinase_cat_dom"/>
</dbReference>
<feature type="region of interest" description="Disordered" evidence="4">
    <location>
        <begin position="1"/>
        <end position="25"/>
    </location>
</feature>
<keyword evidence="5" id="KW-0472">Membrane</keyword>
<dbReference type="Pfam" id="PF07714">
    <property type="entry name" value="PK_Tyr_Ser-Thr"/>
    <property type="match status" value="1"/>
</dbReference>
<dbReference type="InterPro" id="IPR008271">
    <property type="entry name" value="Ser/Thr_kinase_AS"/>
</dbReference>
<keyword evidence="1" id="KW-0418">Kinase</keyword>
<accession>A0AAD5NXV7</accession>
<dbReference type="GO" id="GO:0005524">
    <property type="term" value="F:ATP binding"/>
    <property type="evidence" value="ECO:0007669"/>
    <property type="project" value="UniProtKB-KW"/>
</dbReference>
<feature type="region of interest" description="Disordered" evidence="4">
    <location>
        <begin position="496"/>
        <end position="530"/>
    </location>
</feature>
<dbReference type="Gene3D" id="1.10.510.10">
    <property type="entry name" value="Transferase(Phosphotransferase) domain 1"/>
    <property type="match status" value="1"/>
</dbReference>
<dbReference type="PROSITE" id="PS50011">
    <property type="entry name" value="PROTEIN_KINASE_DOM"/>
    <property type="match status" value="1"/>
</dbReference>
<keyword evidence="2" id="KW-0547">Nucleotide-binding</keyword>
<reference evidence="7" key="2">
    <citation type="submission" date="2023-02" db="EMBL/GenBank/DDBJ databases">
        <authorList>
            <person name="Swenson N.G."/>
            <person name="Wegrzyn J.L."/>
            <person name="Mcevoy S.L."/>
        </authorList>
    </citation>
    <scope>NUCLEOTIDE SEQUENCE</scope>
    <source>
        <strain evidence="7">91603</strain>
        <tissue evidence="7">Leaf</tissue>
    </source>
</reference>
<keyword evidence="5" id="KW-0812">Transmembrane</keyword>
<sequence>METSSSSEENHIHRHHFHHSSSQNMQPDHHHYGILSLNSIVIIIVSIITVIVLLAIFLIIALLRRLKSAKGSKTSCKDIQLGSSRFISHTTVNFTSSPDVKGGGCLYGGHSSRHNNNKGGQVFTYKELELATDKFSESNVMSNIGGIGGGFGVVYRGVLSSDGTLAAIKKIHRDRKQGERAFRMEVDLLSHLHSPYLVELLGYCADQNHRLLVYEFMPNGTLNQHLHLHLSDSSSNQYQPLHWGIRLMIALDCARALEFLHEHAVPSVIHRDFKCSNVLLDHNFRAKVTGFGLARMVSDKINGQISTSVMGTTGYLAPEYASTGKLTTKSDVYSYGVVLLELLTGRVPIDSNRPSGEHVLVSWALPRLTSRQKVVEMVDPCLQGQYSKKDLIQVAAIAAMCVQPEADYRPLMTDVVQSLIPLVKNNNTCSSISSGSTRFQHQTPSPSFLISSSAPGAPRSIPNLPRFPNLFSIYGKTALLEHSLTAIGTEWISNDPLDEEPETGLPNNSPHCPTRFPKIEGNGKGIGRGERETDRWQNIRLVIASCYI</sequence>
<organism evidence="7 8">
    <name type="scientific">Acer negundo</name>
    <name type="common">Box elder</name>
    <dbReference type="NCBI Taxonomy" id="4023"/>
    <lineage>
        <taxon>Eukaryota</taxon>
        <taxon>Viridiplantae</taxon>
        <taxon>Streptophyta</taxon>
        <taxon>Embryophyta</taxon>
        <taxon>Tracheophyta</taxon>
        <taxon>Spermatophyta</taxon>
        <taxon>Magnoliopsida</taxon>
        <taxon>eudicotyledons</taxon>
        <taxon>Gunneridae</taxon>
        <taxon>Pentapetalae</taxon>
        <taxon>rosids</taxon>
        <taxon>malvids</taxon>
        <taxon>Sapindales</taxon>
        <taxon>Sapindaceae</taxon>
        <taxon>Hippocastanoideae</taxon>
        <taxon>Acereae</taxon>
        <taxon>Acer</taxon>
    </lineage>
</organism>
<keyword evidence="8" id="KW-1185">Reference proteome</keyword>
<reference evidence="7" key="1">
    <citation type="journal article" date="2022" name="Plant J.">
        <title>Strategies of tolerance reflected in two North American maple genomes.</title>
        <authorList>
            <person name="McEvoy S.L."/>
            <person name="Sezen U.U."/>
            <person name="Trouern-Trend A."/>
            <person name="McMahon S.M."/>
            <person name="Schaberg P.G."/>
            <person name="Yang J."/>
            <person name="Wegrzyn J.L."/>
            <person name="Swenson N.G."/>
        </authorList>
    </citation>
    <scope>NUCLEOTIDE SEQUENCE</scope>
    <source>
        <strain evidence="7">91603</strain>
    </source>
</reference>
<protein>
    <recommendedName>
        <fullName evidence="6">Protein kinase domain-containing protein</fullName>
    </recommendedName>
</protein>
<dbReference type="FunFam" id="1.10.510.10:FF:000051">
    <property type="entry name" value="Receptor-like serine/threonine-protein kinase ALE2"/>
    <property type="match status" value="1"/>
</dbReference>
<proteinExistence type="predicted"/>
<keyword evidence="3" id="KW-0067">ATP-binding</keyword>
<evidence type="ECO:0000313" key="7">
    <source>
        <dbReference type="EMBL" id="KAI9185972.1"/>
    </source>
</evidence>
<dbReference type="InterPro" id="IPR000719">
    <property type="entry name" value="Prot_kinase_dom"/>
</dbReference>
<dbReference type="CDD" id="cd14066">
    <property type="entry name" value="STKc_IRAK"/>
    <property type="match status" value="1"/>
</dbReference>
<keyword evidence="5" id="KW-1133">Transmembrane helix</keyword>
<dbReference type="EMBL" id="JAJSOW010000100">
    <property type="protein sequence ID" value="KAI9185972.1"/>
    <property type="molecule type" value="Genomic_DNA"/>
</dbReference>
<dbReference type="Gene3D" id="3.30.200.20">
    <property type="entry name" value="Phosphorylase Kinase, domain 1"/>
    <property type="match status" value="1"/>
</dbReference>
<evidence type="ECO:0000256" key="2">
    <source>
        <dbReference type="ARBA" id="ARBA00022741"/>
    </source>
</evidence>
<evidence type="ECO:0000256" key="4">
    <source>
        <dbReference type="SAM" id="MobiDB-lite"/>
    </source>
</evidence>
<dbReference type="InterPro" id="IPR011009">
    <property type="entry name" value="Kinase-like_dom_sf"/>
</dbReference>